<feature type="region of interest" description="Disordered" evidence="8">
    <location>
        <begin position="690"/>
        <end position="746"/>
    </location>
</feature>
<comment type="subcellular location">
    <subcellularLocation>
        <location evidence="2">Chromosome</location>
    </subcellularLocation>
    <subcellularLocation>
        <location evidence="1">Nucleus</location>
    </subcellularLocation>
</comment>
<keyword evidence="11" id="KW-1185">Reference proteome</keyword>
<feature type="region of interest" description="Disordered" evidence="8">
    <location>
        <begin position="183"/>
        <end position="217"/>
    </location>
</feature>
<reference evidence="10 11" key="1">
    <citation type="submission" date="2024-08" db="EMBL/GenBank/DDBJ databases">
        <authorList>
            <person name="Cucini C."/>
            <person name="Frati F."/>
        </authorList>
    </citation>
    <scope>NUCLEOTIDE SEQUENCE [LARGE SCALE GENOMIC DNA]</scope>
</reference>
<keyword evidence="5" id="KW-0808">Transferase</keyword>
<keyword evidence="6" id="KW-0949">S-adenosyl-L-methionine</keyword>
<dbReference type="SUPFAM" id="SSF82199">
    <property type="entry name" value="SET domain"/>
    <property type="match status" value="1"/>
</dbReference>
<comment type="caution">
    <text evidence="10">The sequence shown here is derived from an EMBL/GenBank/DDBJ whole genome shotgun (WGS) entry which is preliminary data.</text>
</comment>
<dbReference type="Gene3D" id="2.170.270.10">
    <property type="entry name" value="SET domain"/>
    <property type="match status" value="1"/>
</dbReference>
<evidence type="ECO:0000313" key="11">
    <source>
        <dbReference type="Proteomes" id="UP001642540"/>
    </source>
</evidence>
<dbReference type="Proteomes" id="UP001642540">
    <property type="component" value="Unassembled WGS sequence"/>
</dbReference>
<evidence type="ECO:0000256" key="7">
    <source>
        <dbReference type="ARBA" id="ARBA00023242"/>
    </source>
</evidence>
<evidence type="ECO:0000256" key="3">
    <source>
        <dbReference type="ARBA" id="ARBA00022454"/>
    </source>
</evidence>
<gene>
    <name evidence="10" type="ORF">ODALV1_LOCUS3360</name>
</gene>
<keyword evidence="7" id="KW-0539">Nucleus</keyword>
<sequence length="898" mass="100690">MESFNIFLTDINSPYIQRQQEETIKSLTRMVNGVPKQCTCKLSNGKKCCGSNCSNRKYLIACDKKCGEACYNNPWDHDRFLCGKATYVKAIGVKGYGLFASKLIAENEFIGEYVGEVITAVADLPGNEWTYDFEYRPKEYCPCYCRSDTCKGYIGSIADVPQRKGFKEKKSKNKTTQLKIRARSTIDLESDTDTEETSKKSTNDVTPENENDERTEMVLPETILNGVTEDNEDSTNVSVTAPIIMKRKYTVDYNKLDYFKTSIDLTDRMPKQSKRPIEGPRLRNSKKRPTERCKSTKSTVTEIPSSDTEESSQSSEVEASDQSYRVKKDLYRTPAKIIVQRKPPGAVDFEFFVEQIFNVDQAIIRPVPHCCIFKSIEDARAFVLSMAIYSKHVGCRRTDNLFDPTQSIKGYTFNWMISISPFYHPKIRSYASVRQIEAKKLMRMISVPVNDEKYRLASTVMYYITTLYSAKGVGELPIRFQNGYDAVKYGNAVYENVVNIAIPFDHVEIKLMCLTIKDYPNSLDASNSSKEGCVEISETDEMLLQVRRLVSSYNKSRAESEAYDLKVKLSQQMLDNLNATRTIMEQELQELCTKQKLAKGMEKFLATIIAGGVTVTKDFIREASQRNISYEDLVQLKYTESQNDVNNFNTVVEDMVAGRETSGLQLSTSCKPTFENIVPDKQVYKDLELSSDDDNCNSATHHGNDNQTTSTENASNQAEVPASTSNIDVPLNNVAPSTSASRNKDTMCAEDEGLTDSATSIEKATNVVEIPEMKSTITIPLENNARSSELNANNVLPTTSTKNGANPIEVPASTSNIEIPLNNVGPCASSRANGDILVTENPSMIYQEPGSQESPLILSTEKSTLHLRNEMFDQIKKITDSGNILEDLLDYDADDDLL</sequence>
<evidence type="ECO:0000259" key="9">
    <source>
        <dbReference type="PROSITE" id="PS50868"/>
    </source>
</evidence>
<feature type="region of interest" description="Disordered" evidence="8">
    <location>
        <begin position="267"/>
        <end position="321"/>
    </location>
</feature>
<feature type="compositionally biased region" description="Low complexity" evidence="8">
    <location>
        <begin position="311"/>
        <end position="321"/>
    </location>
</feature>
<evidence type="ECO:0000256" key="2">
    <source>
        <dbReference type="ARBA" id="ARBA00004286"/>
    </source>
</evidence>
<evidence type="ECO:0000256" key="1">
    <source>
        <dbReference type="ARBA" id="ARBA00004123"/>
    </source>
</evidence>
<evidence type="ECO:0000256" key="8">
    <source>
        <dbReference type="SAM" id="MobiDB-lite"/>
    </source>
</evidence>
<keyword evidence="4" id="KW-0489">Methyltransferase</keyword>
<evidence type="ECO:0000313" key="10">
    <source>
        <dbReference type="EMBL" id="CAL8076104.1"/>
    </source>
</evidence>
<dbReference type="EMBL" id="CAXLJM020000010">
    <property type="protein sequence ID" value="CAL8076104.1"/>
    <property type="molecule type" value="Genomic_DNA"/>
</dbReference>
<dbReference type="InterPro" id="IPR050777">
    <property type="entry name" value="SET2_Histone-Lys_MeTrsfase"/>
</dbReference>
<evidence type="ECO:0000256" key="6">
    <source>
        <dbReference type="ARBA" id="ARBA00022691"/>
    </source>
</evidence>
<dbReference type="PROSITE" id="PS50868">
    <property type="entry name" value="POST_SET"/>
    <property type="match status" value="1"/>
</dbReference>
<proteinExistence type="predicted"/>
<evidence type="ECO:0000256" key="4">
    <source>
        <dbReference type="ARBA" id="ARBA00022603"/>
    </source>
</evidence>
<feature type="compositionally biased region" description="Polar residues" evidence="8">
    <location>
        <begin position="696"/>
        <end position="727"/>
    </location>
</feature>
<feature type="compositionally biased region" description="Basic and acidic residues" evidence="8">
    <location>
        <begin position="267"/>
        <end position="281"/>
    </location>
</feature>
<name>A0ABP1PUM2_9HEXA</name>
<dbReference type="PANTHER" id="PTHR22884">
    <property type="entry name" value="SET DOMAIN PROTEINS"/>
    <property type="match status" value="1"/>
</dbReference>
<feature type="domain" description="Post-SET" evidence="9">
    <location>
        <begin position="139"/>
        <end position="155"/>
    </location>
</feature>
<keyword evidence="3" id="KW-0158">Chromosome</keyword>
<organism evidence="10 11">
    <name type="scientific">Orchesella dallaii</name>
    <dbReference type="NCBI Taxonomy" id="48710"/>
    <lineage>
        <taxon>Eukaryota</taxon>
        <taxon>Metazoa</taxon>
        <taxon>Ecdysozoa</taxon>
        <taxon>Arthropoda</taxon>
        <taxon>Hexapoda</taxon>
        <taxon>Collembola</taxon>
        <taxon>Entomobryomorpha</taxon>
        <taxon>Entomobryoidea</taxon>
        <taxon>Orchesellidae</taxon>
        <taxon>Orchesellinae</taxon>
        <taxon>Orchesella</taxon>
    </lineage>
</organism>
<accession>A0ABP1PUM2</accession>
<dbReference type="InterPro" id="IPR046341">
    <property type="entry name" value="SET_dom_sf"/>
</dbReference>
<dbReference type="InterPro" id="IPR003616">
    <property type="entry name" value="Post-SET_dom"/>
</dbReference>
<evidence type="ECO:0000256" key="5">
    <source>
        <dbReference type="ARBA" id="ARBA00022679"/>
    </source>
</evidence>
<protein>
    <recommendedName>
        <fullName evidence="9">Post-SET domain-containing protein</fullName>
    </recommendedName>
</protein>